<organism evidence="2 3">
    <name type="scientific">Primorskyibacter flagellatus</name>
    <dbReference type="NCBI Taxonomy" id="1387277"/>
    <lineage>
        <taxon>Bacteria</taxon>
        <taxon>Pseudomonadati</taxon>
        <taxon>Pseudomonadota</taxon>
        <taxon>Alphaproteobacteria</taxon>
        <taxon>Rhodobacterales</taxon>
        <taxon>Roseobacteraceae</taxon>
        <taxon>Primorskyibacter</taxon>
    </lineage>
</organism>
<protein>
    <recommendedName>
        <fullName evidence="4">VCBS repeat-containing protein</fullName>
    </recommendedName>
</protein>
<dbReference type="Proteomes" id="UP000612855">
    <property type="component" value="Unassembled WGS sequence"/>
</dbReference>
<gene>
    <name evidence="2" type="ORF">GCM10011360_21100</name>
</gene>
<reference evidence="3" key="1">
    <citation type="journal article" date="2019" name="Int. J. Syst. Evol. Microbiol.">
        <title>The Global Catalogue of Microorganisms (GCM) 10K type strain sequencing project: providing services to taxonomists for standard genome sequencing and annotation.</title>
        <authorList>
            <consortium name="The Broad Institute Genomics Platform"/>
            <consortium name="The Broad Institute Genome Sequencing Center for Infectious Disease"/>
            <person name="Wu L."/>
            <person name="Ma J."/>
        </authorList>
    </citation>
    <scope>NUCLEOTIDE SEQUENCE [LARGE SCALE GENOMIC DNA]</scope>
    <source>
        <strain evidence="3">CGMCC 1.12664</strain>
    </source>
</reference>
<dbReference type="InterPro" id="IPR028994">
    <property type="entry name" value="Integrin_alpha_N"/>
</dbReference>
<evidence type="ECO:0000256" key="1">
    <source>
        <dbReference type="ARBA" id="ARBA00022729"/>
    </source>
</evidence>
<sequence length="253" mass="27526">MPGRARRGAIRLWSGHARSAGLAAGIWLLALTPALAAPLITAAAYADPTDRYDHGVLGDSIEHATLVLTLEDGSERRFSLPDTMVFEDTAPRLADITGDGTPEVIAVESSLTEGARLAIYTADGRFVATAFIGQPHRWLAPVGAADFDGDGRIEIAYVDRPHLLETLRLVRLEGRELREIAALRGVTNHRIGWNYIVGGVRTCTTRPEIILATGDWSTNLSVYWRPDQSRLDTRAEGRFTGAASMDKLLHCEG</sequence>
<dbReference type="AlphaFoldDB" id="A0A917EF40"/>
<name>A0A917EF40_9RHOB</name>
<keyword evidence="1" id="KW-0732">Signal</keyword>
<dbReference type="Pfam" id="PF13517">
    <property type="entry name" value="FG-GAP_3"/>
    <property type="match status" value="1"/>
</dbReference>
<keyword evidence="3" id="KW-1185">Reference proteome</keyword>
<accession>A0A917EF40</accession>
<comment type="caution">
    <text evidence="2">The sequence shown here is derived from an EMBL/GenBank/DDBJ whole genome shotgun (WGS) entry which is preliminary data.</text>
</comment>
<evidence type="ECO:0000313" key="3">
    <source>
        <dbReference type="Proteomes" id="UP000612855"/>
    </source>
</evidence>
<evidence type="ECO:0000313" key="2">
    <source>
        <dbReference type="EMBL" id="GGE32978.1"/>
    </source>
</evidence>
<dbReference type="SUPFAM" id="SSF69318">
    <property type="entry name" value="Integrin alpha N-terminal domain"/>
    <property type="match status" value="1"/>
</dbReference>
<dbReference type="RefSeq" id="WP_188477650.1">
    <property type="nucleotide sequence ID" value="NZ_BMFJ01000001.1"/>
</dbReference>
<evidence type="ECO:0008006" key="4">
    <source>
        <dbReference type="Google" id="ProtNLM"/>
    </source>
</evidence>
<dbReference type="InterPro" id="IPR013517">
    <property type="entry name" value="FG-GAP"/>
</dbReference>
<dbReference type="EMBL" id="BMFJ01000001">
    <property type="protein sequence ID" value="GGE32978.1"/>
    <property type="molecule type" value="Genomic_DNA"/>
</dbReference>
<proteinExistence type="predicted"/>